<feature type="domain" description="Carbohydrate kinase FGGY N-terminal" evidence="9">
    <location>
        <begin position="3"/>
        <end position="241"/>
    </location>
</feature>
<feature type="binding site" evidence="7">
    <location>
        <position position="256"/>
    </location>
    <ligand>
        <name>ATP</name>
        <dbReference type="ChEBI" id="CHEBI:30616"/>
    </ligand>
</feature>
<dbReference type="InterPro" id="IPR018484">
    <property type="entry name" value="FGGY_N"/>
</dbReference>
<dbReference type="InterPro" id="IPR043129">
    <property type="entry name" value="ATPase_NBD"/>
</dbReference>
<feature type="binding site" evidence="7">
    <location>
        <position position="293"/>
    </location>
    <ligand>
        <name>substrate</name>
    </ligand>
</feature>
<keyword evidence="7" id="KW-0460">Magnesium</keyword>
<dbReference type="Pfam" id="PF02782">
    <property type="entry name" value="FGGY_C"/>
    <property type="match status" value="1"/>
</dbReference>
<dbReference type="NCBIfam" id="TIGR02627">
    <property type="entry name" value="rhamnulo_kin"/>
    <property type="match status" value="1"/>
</dbReference>
<comment type="caution">
    <text evidence="7">Lacks conserved residue(s) required for the propagation of feature annotation.</text>
</comment>
<evidence type="ECO:0000313" key="12">
    <source>
        <dbReference type="Proteomes" id="UP001207626"/>
    </source>
</evidence>
<evidence type="ECO:0000256" key="4">
    <source>
        <dbReference type="ARBA" id="ARBA00022777"/>
    </source>
</evidence>
<keyword evidence="5 7" id="KW-0067">ATP-binding</keyword>
<name>A0ABT4DZ89_9BACL</name>
<dbReference type="EC" id="2.7.1.5" evidence="7 8"/>
<dbReference type="InterPro" id="IPR018485">
    <property type="entry name" value="FGGY_C"/>
</dbReference>
<feature type="binding site" evidence="7">
    <location>
        <position position="78"/>
    </location>
    <ligand>
        <name>substrate</name>
    </ligand>
</feature>
<comment type="cofactor">
    <cofactor evidence="7">
        <name>Mg(2+)</name>
        <dbReference type="ChEBI" id="CHEBI:18420"/>
    </cofactor>
</comment>
<evidence type="ECO:0000256" key="2">
    <source>
        <dbReference type="ARBA" id="ARBA00022679"/>
    </source>
</evidence>
<comment type="catalytic activity">
    <reaction evidence="7">
        <text>L-rhamnulose + ATP = L-rhamnulose 1-phosphate + ADP + H(+)</text>
        <dbReference type="Rhea" id="RHEA:20117"/>
        <dbReference type="ChEBI" id="CHEBI:15378"/>
        <dbReference type="ChEBI" id="CHEBI:17897"/>
        <dbReference type="ChEBI" id="CHEBI:30616"/>
        <dbReference type="ChEBI" id="CHEBI:58313"/>
        <dbReference type="ChEBI" id="CHEBI:456216"/>
        <dbReference type="EC" id="2.7.1.5"/>
    </reaction>
</comment>
<sequence length="481" mass="54572">MGYVAVDIGASSGRLILGEIINNKLEIREIHRFSNGFTLQDGICHWDMDYLLHEILTGLEMVKSSGYISCTIGIDTWAVDYVLVDQDGKRLQEAVSYRDARTEHTLEKLTQHISKEHLYQKTGIQFLPFNTICQLYEEDKQKLEQAKSILMIPDYLGYCLTGVAVAEITNASTTQLLNFHSRTFDEELLDLLSIRREKWGELTEPGQELGMLRKDWFASYDLPDCKMMIVATHDTASAVIGTPGIGDNWAYLSSGTWSLLGIESDAPIVNERALRNNYSNEWGAFHTTRFLKNRIGMWLIQELRNQLEGDYSYTRLVEEAQKVKAFAQYVNFNDERFLNPDNMMEEIQNYCRETNQQVPVTAGEFANCIYNNLAILYAIALEELEEITGRRIDRLHIVGGGARNEWLNQLTADVSGTAVYAGPAEAAAIGNLLMQMIATKEVADLAEARQLVRSSFDIKEYLPCKMDRASIIHNYKEAVPQ</sequence>
<keyword evidence="6 7" id="KW-0684">Rhamnose metabolism</keyword>
<feature type="domain" description="Carbohydrate kinase FGGY C-terminal" evidence="10">
    <location>
        <begin position="250"/>
        <end position="438"/>
    </location>
</feature>
<reference evidence="11 12" key="1">
    <citation type="submission" date="2022-05" db="EMBL/GenBank/DDBJ databases">
        <title>Genome Sequencing of Bee-Associated Microbes.</title>
        <authorList>
            <person name="Dunlap C."/>
        </authorList>
    </citation>
    <scope>NUCLEOTIDE SEQUENCE [LARGE SCALE GENOMIC DNA]</scope>
    <source>
        <strain evidence="11 12">NRRL NRS-1438</strain>
    </source>
</reference>
<keyword evidence="2 7" id="KW-0808">Transferase</keyword>
<evidence type="ECO:0000256" key="6">
    <source>
        <dbReference type="ARBA" id="ARBA00023308"/>
    </source>
</evidence>
<dbReference type="HAMAP" id="MF_01535">
    <property type="entry name" value="Rhamnulokinase"/>
    <property type="match status" value="1"/>
</dbReference>
<keyword evidence="3 7" id="KW-0547">Nucleotide-binding</keyword>
<feature type="disulfide bond" evidence="7">
    <location>
        <begin position="351"/>
        <end position="368"/>
    </location>
</feature>
<dbReference type="CDD" id="cd07771">
    <property type="entry name" value="ASKHA_NBD_FGGY_RhaB-like"/>
    <property type="match status" value="1"/>
</dbReference>
<protein>
    <recommendedName>
        <fullName evidence="7 8">Rhamnulokinase</fullName>
        <shortName evidence="7">RhaB</shortName>
        <ecNumber evidence="7 8">2.7.1.5</ecNumber>
    </recommendedName>
    <alternativeName>
        <fullName evidence="7">ATP:L-rhamnulose phosphotransferase</fullName>
    </alternativeName>
    <alternativeName>
        <fullName evidence="7">L-rhamnulose 1-kinase</fullName>
    </alternativeName>
    <alternativeName>
        <fullName evidence="7">Rhamnulose kinase</fullName>
    </alternativeName>
</protein>
<comment type="caution">
    <text evidence="11">The sequence shown here is derived from an EMBL/GenBank/DDBJ whole genome shotgun (WGS) entry which is preliminary data.</text>
</comment>
<dbReference type="Gene3D" id="3.30.420.40">
    <property type="match status" value="2"/>
</dbReference>
<dbReference type="InterPro" id="IPR050406">
    <property type="entry name" value="FGGY_Carb_Kinase"/>
</dbReference>
<keyword evidence="12" id="KW-1185">Reference proteome</keyword>
<gene>
    <name evidence="7 11" type="primary">rhaB</name>
    <name evidence="11" type="ORF">M5X09_23960</name>
</gene>
<comment type="function">
    <text evidence="7">Involved in the catabolism of L-rhamnose (6-deoxy-L-mannose). Catalyzes the transfer of the gamma-phosphate group from ATP to the 1-hydroxyl group of L-rhamnulose to yield L-rhamnulose 1-phosphate.</text>
</comment>
<dbReference type="Proteomes" id="UP001207626">
    <property type="component" value="Unassembled WGS sequence"/>
</dbReference>
<feature type="binding site" evidence="7">
    <location>
        <begin position="10"/>
        <end position="14"/>
    </location>
    <ligand>
        <name>ATP</name>
        <dbReference type="ChEBI" id="CHEBI:30616"/>
    </ligand>
</feature>
<dbReference type="InterPro" id="IPR013449">
    <property type="entry name" value="Rhamnulokinase"/>
</dbReference>
<dbReference type="Pfam" id="PF00370">
    <property type="entry name" value="FGGY_N"/>
    <property type="match status" value="1"/>
</dbReference>
<evidence type="ECO:0000256" key="1">
    <source>
        <dbReference type="ARBA" id="ARBA00009156"/>
    </source>
</evidence>
<feature type="binding site" evidence="7">
    <location>
        <position position="400"/>
    </location>
    <ligand>
        <name>ATP</name>
        <dbReference type="ChEBI" id="CHEBI:30616"/>
    </ligand>
</feature>
<feature type="binding site" evidence="7">
    <location>
        <position position="301"/>
    </location>
    <ligand>
        <name>ATP</name>
        <dbReference type="ChEBI" id="CHEBI:30616"/>
    </ligand>
</feature>
<keyword evidence="4 7" id="KW-0418">Kinase</keyword>
<comment type="similarity">
    <text evidence="7">Belongs to the rhamnulokinase family.</text>
</comment>
<accession>A0ABT4DZ89</accession>
<comment type="pathway">
    <text evidence="7">Carbohydrate degradation; L-rhamnose degradation; glycerone phosphate from L-rhamnose: step 2/3.</text>
</comment>
<evidence type="ECO:0000259" key="10">
    <source>
        <dbReference type="Pfam" id="PF02782"/>
    </source>
</evidence>
<feature type="binding site" evidence="7">
    <location>
        <begin position="233"/>
        <end position="235"/>
    </location>
    <ligand>
        <name>substrate</name>
    </ligand>
</feature>
<dbReference type="EMBL" id="JAMDLW010000043">
    <property type="protein sequence ID" value="MCY9522677.1"/>
    <property type="molecule type" value="Genomic_DNA"/>
</dbReference>
<evidence type="ECO:0000256" key="7">
    <source>
        <dbReference type="HAMAP-Rule" id="MF_01535"/>
    </source>
</evidence>
<dbReference type="InterPro" id="IPR000577">
    <property type="entry name" value="Carb_kinase_FGGY"/>
</dbReference>
<dbReference type="PANTHER" id="PTHR43095">
    <property type="entry name" value="SUGAR KINASE"/>
    <property type="match status" value="1"/>
</dbReference>
<evidence type="ECO:0000256" key="8">
    <source>
        <dbReference type="NCBIfam" id="TIGR02627"/>
    </source>
</evidence>
<comment type="similarity">
    <text evidence="1">Belongs to the FGGY kinase family.</text>
</comment>
<evidence type="ECO:0000256" key="3">
    <source>
        <dbReference type="ARBA" id="ARBA00022741"/>
    </source>
</evidence>
<evidence type="ECO:0000313" key="11">
    <source>
        <dbReference type="EMBL" id="MCY9522677.1"/>
    </source>
</evidence>
<organism evidence="11 12">
    <name type="scientific">Paenibacillus apiarius</name>
    <dbReference type="NCBI Taxonomy" id="46240"/>
    <lineage>
        <taxon>Bacteria</taxon>
        <taxon>Bacillati</taxon>
        <taxon>Bacillota</taxon>
        <taxon>Bacilli</taxon>
        <taxon>Bacillales</taxon>
        <taxon>Paenibacillaceae</taxon>
        <taxon>Paenibacillus</taxon>
    </lineage>
</organism>
<dbReference type="RefSeq" id="WP_087432165.1">
    <property type="nucleotide sequence ID" value="NZ_JAMDLV010000082.1"/>
</dbReference>
<evidence type="ECO:0000256" key="5">
    <source>
        <dbReference type="ARBA" id="ARBA00022840"/>
    </source>
</evidence>
<dbReference type="PIRSF" id="PIRSF000538">
    <property type="entry name" value="GlpK"/>
    <property type="match status" value="1"/>
</dbReference>
<evidence type="ECO:0000259" key="9">
    <source>
        <dbReference type="Pfam" id="PF00370"/>
    </source>
</evidence>
<feature type="active site" description="Proton acceptor" evidence="7">
    <location>
        <position position="234"/>
    </location>
</feature>
<keyword evidence="7" id="KW-1015">Disulfide bond</keyword>
<dbReference type="GO" id="GO:0008993">
    <property type="term" value="F:rhamnulokinase activity"/>
    <property type="evidence" value="ECO:0007669"/>
    <property type="project" value="UniProtKB-EC"/>
</dbReference>
<dbReference type="SUPFAM" id="SSF53067">
    <property type="entry name" value="Actin-like ATPase domain"/>
    <property type="match status" value="2"/>
</dbReference>
<proteinExistence type="inferred from homology"/>